<protein>
    <submittedName>
        <fullName evidence="4">Cytoplasmic protein</fullName>
    </submittedName>
</protein>
<reference evidence="5" key="4">
    <citation type="submission" date="2024-02" db="EMBL/GenBank/DDBJ databases">
        <title>Comparative genomics of Cryptococcus and Kwoniella reveals pathogenesis evolution and contrasting modes of karyotype evolution via chromosome fusion or intercentromeric recombination.</title>
        <authorList>
            <person name="Coelho M.A."/>
            <person name="David-Palma M."/>
            <person name="Shea T."/>
            <person name="Bowers K."/>
            <person name="McGinley-Smith S."/>
            <person name="Mohammad A.W."/>
            <person name="Gnirke A."/>
            <person name="Yurkov A.M."/>
            <person name="Nowrousian M."/>
            <person name="Sun S."/>
            <person name="Cuomo C.A."/>
            <person name="Heitman J."/>
        </authorList>
    </citation>
    <scope>NUCLEOTIDE SEQUENCE</scope>
    <source>
        <strain evidence="5">CBS 10737</strain>
    </source>
</reference>
<organism evidence="4">
    <name type="scientific">Kwoniella pini CBS 10737</name>
    <dbReference type="NCBI Taxonomy" id="1296096"/>
    <lineage>
        <taxon>Eukaryota</taxon>
        <taxon>Fungi</taxon>
        <taxon>Dikarya</taxon>
        <taxon>Basidiomycota</taxon>
        <taxon>Agaricomycotina</taxon>
        <taxon>Tremellomycetes</taxon>
        <taxon>Tremellales</taxon>
        <taxon>Cryptococcaceae</taxon>
        <taxon>Kwoniella</taxon>
    </lineage>
</organism>
<dbReference type="GeneID" id="30174011"/>
<dbReference type="EMBL" id="CP144528">
    <property type="protein sequence ID" value="WWC72848.1"/>
    <property type="molecule type" value="Genomic_DNA"/>
</dbReference>
<evidence type="ECO:0000313" key="6">
    <source>
        <dbReference type="Proteomes" id="UP000094020"/>
    </source>
</evidence>
<feature type="compositionally biased region" description="Low complexity" evidence="1">
    <location>
        <begin position="90"/>
        <end position="143"/>
    </location>
</feature>
<feature type="compositionally biased region" description="Low complexity" evidence="1">
    <location>
        <begin position="29"/>
        <end position="67"/>
    </location>
</feature>
<feature type="chain" id="PRO_5008628234" evidence="2">
    <location>
        <begin position="25"/>
        <end position="346"/>
    </location>
</feature>
<feature type="compositionally biased region" description="Gly residues" evidence="1">
    <location>
        <begin position="76"/>
        <end position="86"/>
    </location>
</feature>
<dbReference type="Gene3D" id="3.30.1370.110">
    <property type="match status" value="1"/>
</dbReference>
<name>A0A1B9I081_9TREE</name>
<accession>A0A1B9I081</accession>
<evidence type="ECO:0000256" key="2">
    <source>
        <dbReference type="SAM" id="SignalP"/>
    </source>
</evidence>
<dbReference type="InterPro" id="IPR036063">
    <property type="entry name" value="Smr_dom_sf"/>
</dbReference>
<evidence type="ECO:0000256" key="1">
    <source>
        <dbReference type="SAM" id="MobiDB-lite"/>
    </source>
</evidence>
<dbReference type="PANTHER" id="PTHR47417:SF1">
    <property type="entry name" value="SMR DOMAIN-CONTAINING PROTEIN YPL199C"/>
    <property type="match status" value="1"/>
</dbReference>
<dbReference type="Proteomes" id="UP000094020">
    <property type="component" value="Chromosome 10"/>
</dbReference>
<dbReference type="EMBL" id="KI894013">
    <property type="protein sequence ID" value="OCF48861.1"/>
    <property type="molecule type" value="Genomic_DNA"/>
</dbReference>
<keyword evidence="2" id="KW-0732">Signal</keyword>
<dbReference type="PANTHER" id="PTHR47417">
    <property type="entry name" value="SMR DOMAIN-CONTAINING PROTEIN YPL199C"/>
    <property type="match status" value="1"/>
</dbReference>
<dbReference type="KEGG" id="kpin:30174011"/>
<dbReference type="Pfam" id="PF08590">
    <property type="entry name" value="DUF1771"/>
    <property type="match status" value="1"/>
</dbReference>
<reference evidence="5" key="2">
    <citation type="submission" date="2013-07" db="EMBL/GenBank/DDBJ databases">
        <authorList>
            <consortium name="The Broad Institute Genome Sequencing Platform"/>
            <person name="Cuomo C."/>
            <person name="Litvintseva A."/>
            <person name="Chen Y."/>
            <person name="Heitman J."/>
            <person name="Sun S."/>
            <person name="Springer D."/>
            <person name="Dromer F."/>
            <person name="Young S.K."/>
            <person name="Zeng Q."/>
            <person name="Gargeya S."/>
            <person name="Fitzgerald M."/>
            <person name="Abouelleil A."/>
            <person name="Alvarado L."/>
            <person name="Berlin A.M."/>
            <person name="Chapman S.B."/>
            <person name="Dewar J."/>
            <person name="Goldberg J."/>
            <person name="Griggs A."/>
            <person name="Gujja S."/>
            <person name="Hansen M."/>
            <person name="Howarth C."/>
            <person name="Imamovic A."/>
            <person name="Larimer J."/>
            <person name="McCowan C."/>
            <person name="Murphy C."/>
            <person name="Pearson M."/>
            <person name="Priest M."/>
            <person name="Roberts A."/>
            <person name="Saif S."/>
            <person name="Shea T."/>
            <person name="Sykes S."/>
            <person name="Wortman J."/>
            <person name="Nusbaum C."/>
            <person name="Birren B."/>
        </authorList>
    </citation>
    <scope>NUCLEOTIDE SEQUENCE</scope>
    <source>
        <strain evidence="5">CBS 10737</strain>
    </source>
</reference>
<evidence type="ECO:0000259" key="3">
    <source>
        <dbReference type="PROSITE" id="PS50828"/>
    </source>
</evidence>
<dbReference type="InterPro" id="IPR002625">
    <property type="entry name" value="Smr_dom"/>
</dbReference>
<proteinExistence type="predicted"/>
<dbReference type="STRING" id="1296096.A0A1B9I081"/>
<feature type="region of interest" description="Disordered" evidence="1">
    <location>
        <begin position="194"/>
        <end position="223"/>
    </location>
</feature>
<dbReference type="PROSITE" id="PS50828">
    <property type="entry name" value="SMR"/>
    <property type="match status" value="1"/>
</dbReference>
<dbReference type="SMART" id="SM01162">
    <property type="entry name" value="DUF1771"/>
    <property type="match status" value="1"/>
</dbReference>
<dbReference type="Pfam" id="PF01713">
    <property type="entry name" value="Smr"/>
    <property type="match status" value="1"/>
</dbReference>
<feature type="domain" description="Smr" evidence="3">
    <location>
        <begin position="242"/>
        <end position="318"/>
    </location>
</feature>
<gene>
    <name evidence="4" type="ORF">I206_05642</name>
    <name evidence="5" type="ORF">I206_106812</name>
</gene>
<dbReference type="RefSeq" id="XP_019010080.1">
    <property type="nucleotide sequence ID" value="XM_019157362.1"/>
</dbReference>
<keyword evidence="6" id="KW-1185">Reference proteome</keyword>
<dbReference type="AlphaFoldDB" id="A0A1B9I081"/>
<dbReference type="SUPFAM" id="SSF160443">
    <property type="entry name" value="SMR domain-like"/>
    <property type="match status" value="1"/>
</dbReference>
<reference evidence="4" key="1">
    <citation type="submission" date="2013-07" db="EMBL/GenBank/DDBJ databases">
        <title>The Genome Sequence of Cryptococcus pinus CBS10737.</title>
        <authorList>
            <consortium name="The Broad Institute Genome Sequencing Platform"/>
            <person name="Cuomo C."/>
            <person name="Litvintseva A."/>
            <person name="Chen Y."/>
            <person name="Heitman J."/>
            <person name="Sun S."/>
            <person name="Springer D."/>
            <person name="Dromer F."/>
            <person name="Young S.K."/>
            <person name="Zeng Q."/>
            <person name="Gargeya S."/>
            <person name="Fitzgerald M."/>
            <person name="Abouelleil A."/>
            <person name="Alvarado L."/>
            <person name="Berlin A.M."/>
            <person name="Chapman S.B."/>
            <person name="Dewar J."/>
            <person name="Goldberg J."/>
            <person name="Griggs A."/>
            <person name="Gujja S."/>
            <person name="Hansen M."/>
            <person name="Howarth C."/>
            <person name="Imamovic A."/>
            <person name="Larimer J."/>
            <person name="McCowan C."/>
            <person name="Murphy C."/>
            <person name="Pearson M."/>
            <person name="Priest M."/>
            <person name="Roberts A."/>
            <person name="Saif S."/>
            <person name="Shea T."/>
            <person name="Sykes S."/>
            <person name="Wortman J."/>
            <person name="Nusbaum C."/>
            <person name="Birren B."/>
        </authorList>
    </citation>
    <scope>NUCLEOTIDE SEQUENCE [LARGE SCALE GENOMIC DNA]</scope>
    <source>
        <strain evidence="4">CBS 10737</strain>
    </source>
</reference>
<dbReference type="SMART" id="SM00463">
    <property type="entry name" value="SMR"/>
    <property type="match status" value="1"/>
</dbReference>
<sequence length="346" mass="38216">MSNNNNSGLISILTSLFKICCGSSQEPTAPQQHQQGYPQQQQQQQQQGYPGQYNNQQQAYPPQSQPSWANVAGQHGSTGGIGGGGEAQSYYNQQGQYPPIQQPQPHHAQNQHYQNNYQQHQQQPQQQQQQQQHWQTNGHGPSKPHSPPGGVVGPHHPAMNQDQINATNQRYTELRDKARKEGDEAHRCFAQSQQAYQSGDGERAHELSVQGKSHQKKQDDLDDEASSWIFNENNKSSPADTIDLHGLYVKEAIEKVEFAITSSQRSGLEELNVIVGKGIHSQGGRAKIKPAVEELMAKYNLSAHVDPENTGVLIVDLQGRGGGQRSRDAGGLVDQLNKDDEGCKIM</sequence>
<evidence type="ECO:0000313" key="4">
    <source>
        <dbReference type="EMBL" id="OCF48861.1"/>
    </source>
</evidence>
<evidence type="ECO:0000313" key="5">
    <source>
        <dbReference type="EMBL" id="WWC72848.1"/>
    </source>
</evidence>
<dbReference type="OrthoDB" id="3231855at2759"/>
<feature type="signal peptide" evidence="2">
    <location>
        <begin position="1"/>
        <end position="24"/>
    </location>
</feature>
<dbReference type="InterPro" id="IPR013899">
    <property type="entry name" value="DUF1771"/>
</dbReference>
<reference evidence="4" key="3">
    <citation type="submission" date="2016-07" db="EMBL/GenBank/DDBJ databases">
        <title>Evolution of pathogenesis and genome organization in the Tremellales.</title>
        <authorList>
            <person name="Cuomo C."/>
            <person name="Litvintseva A."/>
            <person name="Heitman J."/>
            <person name="Chen Y."/>
            <person name="Sun S."/>
            <person name="Springer D."/>
            <person name="Dromer F."/>
            <person name="Young S."/>
            <person name="Zeng Q."/>
            <person name="Chapman S."/>
            <person name="Gujja S."/>
            <person name="Saif S."/>
            <person name="Birren B."/>
        </authorList>
    </citation>
    <scope>NUCLEOTIDE SEQUENCE</scope>
    <source>
        <strain evidence="4">CBS 10737</strain>
    </source>
</reference>
<dbReference type="InterPro" id="IPR053020">
    <property type="entry name" value="Smr_domain_protein"/>
</dbReference>
<feature type="region of interest" description="Disordered" evidence="1">
    <location>
        <begin position="23"/>
        <end position="165"/>
    </location>
</feature>